<keyword evidence="1" id="KW-0805">Transcription regulation</keyword>
<evidence type="ECO:0000313" key="5">
    <source>
        <dbReference type="EMBL" id="CCO08047.1"/>
    </source>
</evidence>
<dbReference type="AlphaFoldDB" id="K8DYN7"/>
<keyword evidence="2" id="KW-0238">DNA-binding</keyword>
<dbReference type="CDD" id="cd00090">
    <property type="entry name" value="HTH_ARSR"/>
    <property type="match status" value="1"/>
</dbReference>
<organism evidence="5 6">
    <name type="scientific">Desulforamulus hydrothermalis Lam5 = DSM 18033</name>
    <dbReference type="NCBI Taxonomy" id="1121428"/>
    <lineage>
        <taxon>Bacteria</taxon>
        <taxon>Bacillati</taxon>
        <taxon>Bacillota</taxon>
        <taxon>Clostridia</taxon>
        <taxon>Eubacteriales</taxon>
        <taxon>Peptococcaceae</taxon>
        <taxon>Desulforamulus</taxon>
    </lineage>
</organism>
<dbReference type="PRINTS" id="PR00598">
    <property type="entry name" value="HTHMARR"/>
</dbReference>
<dbReference type="PROSITE" id="PS50995">
    <property type="entry name" value="HTH_MARR_2"/>
    <property type="match status" value="1"/>
</dbReference>
<sequence>MADNEYLNNAVKRLEAALNQTMRKLGPRLSCAAEGLTQPQFMVLGFLKNKACTVTEIAAMMGVQPSAITAILDRMEKSGFIQRERDKQDRRLVIVRITDQGQEAFAKAQEKRLAVLIRYFSYLERGELEQLIRIYEKLAHILETEGDYPG</sequence>
<evidence type="ECO:0000256" key="2">
    <source>
        <dbReference type="ARBA" id="ARBA00023125"/>
    </source>
</evidence>
<dbReference type="SUPFAM" id="SSF46785">
    <property type="entry name" value="Winged helix' DNA-binding domain"/>
    <property type="match status" value="1"/>
</dbReference>
<reference evidence="5 6" key="1">
    <citation type="journal article" date="2013" name="Genome Announc.">
        <title>Genome Sequence of the Sulfate-Reducing Bacterium Desulfotomaculum hydrothermale Lam5(T).</title>
        <authorList>
            <person name="Amin O."/>
            <person name="Fardeau M.L."/>
            <person name="Valette O."/>
            <person name="Hirschler-Rea A."/>
            <person name="Barbe V."/>
            <person name="Medigue C."/>
            <person name="Vacherie B."/>
            <person name="Ollivier B."/>
            <person name="Bertin P.N."/>
            <person name="Dolla A."/>
        </authorList>
    </citation>
    <scope>NUCLEOTIDE SEQUENCE [LARGE SCALE GENOMIC DNA]</scope>
    <source>
        <strain evidence="6">Lam5 / DSM 18033</strain>
    </source>
</reference>
<dbReference type="SMART" id="SM00347">
    <property type="entry name" value="HTH_MARR"/>
    <property type="match status" value="1"/>
</dbReference>
<dbReference type="EMBL" id="CAOS01000008">
    <property type="protein sequence ID" value="CCO08047.1"/>
    <property type="molecule type" value="Genomic_DNA"/>
</dbReference>
<feature type="domain" description="HTH marR-type" evidence="4">
    <location>
        <begin position="4"/>
        <end position="140"/>
    </location>
</feature>
<dbReference type="RefSeq" id="WP_008411238.1">
    <property type="nucleotide sequence ID" value="NZ_CAOS01000008.1"/>
</dbReference>
<proteinExistence type="predicted"/>
<gene>
    <name evidence="5" type="ORF">DESHY_160171</name>
</gene>
<evidence type="ECO:0000256" key="3">
    <source>
        <dbReference type="ARBA" id="ARBA00023163"/>
    </source>
</evidence>
<dbReference type="GO" id="GO:0003700">
    <property type="term" value="F:DNA-binding transcription factor activity"/>
    <property type="evidence" value="ECO:0007669"/>
    <property type="project" value="InterPro"/>
</dbReference>
<protein>
    <submittedName>
        <fullName evidence="5">Transcriptional regulator, MarR family</fullName>
    </submittedName>
</protein>
<dbReference type="eggNOG" id="COG1846">
    <property type="taxonomic scope" value="Bacteria"/>
</dbReference>
<comment type="caution">
    <text evidence="5">The sequence shown here is derived from an EMBL/GenBank/DDBJ whole genome shotgun (WGS) entry which is preliminary data.</text>
</comment>
<name>K8DYN7_9FIRM</name>
<keyword evidence="6" id="KW-1185">Reference proteome</keyword>
<dbReference type="Pfam" id="PF01047">
    <property type="entry name" value="MarR"/>
    <property type="match status" value="1"/>
</dbReference>
<dbReference type="STRING" id="1121428.DESHY_160171"/>
<accession>K8DYN7</accession>
<dbReference type="GO" id="GO:0003677">
    <property type="term" value="F:DNA binding"/>
    <property type="evidence" value="ECO:0007669"/>
    <property type="project" value="UniProtKB-KW"/>
</dbReference>
<evidence type="ECO:0000259" key="4">
    <source>
        <dbReference type="PROSITE" id="PS50995"/>
    </source>
</evidence>
<dbReference type="InterPro" id="IPR036390">
    <property type="entry name" value="WH_DNA-bd_sf"/>
</dbReference>
<evidence type="ECO:0000256" key="1">
    <source>
        <dbReference type="ARBA" id="ARBA00023015"/>
    </source>
</evidence>
<keyword evidence="3" id="KW-0804">Transcription</keyword>
<dbReference type="Gene3D" id="1.10.10.10">
    <property type="entry name" value="Winged helix-like DNA-binding domain superfamily/Winged helix DNA-binding domain"/>
    <property type="match status" value="1"/>
</dbReference>
<dbReference type="Proteomes" id="UP000009315">
    <property type="component" value="Unassembled WGS sequence"/>
</dbReference>
<evidence type="ECO:0000313" key="6">
    <source>
        <dbReference type="Proteomes" id="UP000009315"/>
    </source>
</evidence>
<dbReference type="InterPro" id="IPR011991">
    <property type="entry name" value="ArsR-like_HTH"/>
</dbReference>
<dbReference type="PANTHER" id="PTHR42756:SF1">
    <property type="entry name" value="TRANSCRIPTIONAL REPRESSOR OF EMRAB OPERON"/>
    <property type="match status" value="1"/>
</dbReference>
<dbReference type="PANTHER" id="PTHR42756">
    <property type="entry name" value="TRANSCRIPTIONAL REGULATOR, MARR"/>
    <property type="match status" value="1"/>
</dbReference>
<dbReference type="InterPro" id="IPR000835">
    <property type="entry name" value="HTH_MarR-typ"/>
</dbReference>
<dbReference type="InterPro" id="IPR036388">
    <property type="entry name" value="WH-like_DNA-bd_sf"/>
</dbReference>
<dbReference type="OrthoDB" id="327696at2"/>